<dbReference type="Gene3D" id="2.60.40.2810">
    <property type="match status" value="1"/>
</dbReference>
<dbReference type="Pfam" id="PF17963">
    <property type="entry name" value="Big_9"/>
    <property type="match status" value="1"/>
</dbReference>
<dbReference type="STRING" id="1123010.SAMN02745724_05276"/>
<feature type="non-terminal residue" evidence="1">
    <location>
        <position position="221"/>
    </location>
</feature>
<dbReference type="Proteomes" id="UP000198862">
    <property type="component" value="Unassembled WGS sequence"/>
</dbReference>
<proteinExistence type="predicted"/>
<evidence type="ECO:0000313" key="2">
    <source>
        <dbReference type="Proteomes" id="UP000198862"/>
    </source>
</evidence>
<dbReference type="EMBL" id="FOLO01000092">
    <property type="protein sequence ID" value="SFD71854.1"/>
    <property type="molecule type" value="Genomic_DNA"/>
</dbReference>
<dbReference type="PROSITE" id="PS51257">
    <property type="entry name" value="PROKAR_LIPOPROTEIN"/>
    <property type="match status" value="1"/>
</dbReference>
<sequence>MKPVIKFTNSILMLSLLIGCGGGSDKEKPVVKPKPVNQAPIAVDDVVTLLQDQQVNIDVLNNDNDPENDPLTITGVTVIEGGIPTISNNEIQFVPEIGFSGEAQFSYSITDGSKASQAKVYITVTASLTQKQIIEKLKTQVDEFNQKWIDWFESEQIDCALASPHPDCEPSIISFSDGQFDPDKTDNKQTILVMDSGLAFSAITRYRSRIKAFYSYDVALQ</sequence>
<name>A0A1I1UMB9_9GAMM</name>
<reference evidence="1 2" key="1">
    <citation type="submission" date="2016-10" db="EMBL/GenBank/DDBJ databases">
        <authorList>
            <person name="de Groot N.N."/>
        </authorList>
    </citation>
    <scope>NUCLEOTIDE SEQUENCE [LARGE SCALE GENOMIC DNA]</scope>
    <source>
        <strain evidence="1 2">DSM 6059</strain>
    </source>
</reference>
<evidence type="ECO:0000313" key="1">
    <source>
        <dbReference type="EMBL" id="SFD71854.1"/>
    </source>
</evidence>
<accession>A0A1I1UMB9</accession>
<gene>
    <name evidence="1" type="ORF">SAMN02745724_05276</name>
</gene>
<keyword evidence="2" id="KW-1185">Reference proteome</keyword>
<dbReference type="RefSeq" id="WP_177208188.1">
    <property type="nucleotide sequence ID" value="NZ_FOLO01000092.1"/>
</dbReference>
<protein>
    <recommendedName>
        <fullName evidence="3">Cadherin-like domain-containing protein</fullName>
    </recommendedName>
</protein>
<dbReference type="AlphaFoldDB" id="A0A1I1UMB9"/>
<organism evidence="1 2">
    <name type="scientific">Pseudoalteromonas denitrificans DSM 6059</name>
    <dbReference type="NCBI Taxonomy" id="1123010"/>
    <lineage>
        <taxon>Bacteria</taxon>
        <taxon>Pseudomonadati</taxon>
        <taxon>Pseudomonadota</taxon>
        <taxon>Gammaproteobacteria</taxon>
        <taxon>Alteromonadales</taxon>
        <taxon>Pseudoalteromonadaceae</taxon>
        <taxon>Pseudoalteromonas</taxon>
    </lineage>
</organism>
<evidence type="ECO:0008006" key="3">
    <source>
        <dbReference type="Google" id="ProtNLM"/>
    </source>
</evidence>